<dbReference type="STRING" id="1458461.BN1012_Phect979"/>
<name>X5M7N8_9HYPH</name>
<reference evidence="2 3" key="1">
    <citation type="journal article" date="2014" name="Front. Genet.">
        <title>Genome and metabolic network of "Candidatus Phaeomarinobacter ectocarpi" Ec32, a new candidate genus of Alphaproteobacteria frequently associated with brown algae.</title>
        <authorList>
            <person name="Dittami S.M."/>
            <person name="Barbeyron T."/>
            <person name="Boyen C."/>
            <person name="Cambefort J."/>
            <person name="Collet G."/>
            <person name="Delage L."/>
            <person name="Gobet A."/>
            <person name="Groisillier A."/>
            <person name="Leblanc C."/>
            <person name="Michel G."/>
            <person name="Scornet D."/>
            <person name="Siegel A."/>
            <person name="Tapia J.E."/>
            <person name="Tonon T."/>
        </authorList>
    </citation>
    <scope>NUCLEOTIDE SEQUENCE [LARGE SCALE GENOMIC DNA]</scope>
    <source>
        <strain evidence="2 3">Ec32</strain>
    </source>
</reference>
<evidence type="ECO:0000313" key="2">
    <source>
        <dbReference type="EMBL" id="CDO59193.1"/>
    </source>
</evidence>
<dbReference type="OrthoDB" id="7354358at2"/>
<dbReference type="Proteomes" id="UP000032160">
    <property type="component" value="Chromosome I"/>
</dbReference>
<evidence type="ECO:0000313" key="3">
    <source>
        <dbReference type="Proteomes" id="UP000032160"/>
    </source>
</evidence>
<keyword evidence="3" id="KW-1185">Reference proteome</keyword>
<proteinExistence type="predicted"/>
<dbReference type="AlphaFoldDB" id="X5M7N8"/>
<dbReference type="HOGENOM" id="CLU_1861570_0_0_5"/>
<protein>
    <recommendedName>
        <fullName evidence="4">PilZ domain-containing protein</fullName>
    </recommendedName>
</protein>
<organism evidence="2 3">
    <name type="scientific">Candidatus Phaeomarinibacter ectocarpi</name>
    <dbReference type="NCBI Taxonomy" id="1458461"/>
    <lineage>
        <taxon>Bacteria</taxon>
        <taxon>Pseudomonadati</taxon>
        <taxon>Pseudomonadota</taxon>
        <taxon>Alphaproteobacteria</taxon>
        <taxon>Hyphomicrobiales</taxon>
        <taxon>Parvibaculaceae</taxon>
        <taxon>Candidatus Phaeomarinibacter</taxon>
    </lineage>
</organism>
<sequence length="137" mass="14710">MPDHTSDHISDHTDVEPAIHPDLETDTGAERRLHERETDTATSPTIDLGFGPVDILDWSFGGARLKGATLSLTVGEFATGDIALGTASGKFIADVVRIHPPYFDPQSSPDEISLRWLDLPPDVLEQMIAAKAAPASP</sequence>
<dbReference type="RefSeq" id="WP_043949921.1">
    <property type="nucleotide sequence ID" value="NZ_HG966617.1"/>
</dbReference>
<feature type="region of interest" description="Disordered" evidence="1">
    <location>
        <begin position="1"/>
        <end position="46"/>
    </location>
</feature>
<accession>X5M7N8</accession>
<dbReference type="EMBL" id="HG966617">
    <property type="protein sequence ID" value="CDO59193.1"/>
    <property type="molecule type" value="Genomic_DNA"/>
</dbReference>
<evidence type="ECO:0000256" key="1">
    <source>
        <dbReference type="SAM" id="MobiDB-lite"/>
    </source>
</evidence>
<dbReference type="KEGG" id="pect:BN1012_Phect979"/>
<gene>
    <name evidence="2" type="ORF">BN1012_Phect979</name>
</gene>
<feature type="compositionally biased region" description="Basic and acidic residues" evidence="1">
    <location>
        <begin position="1"/>
        <end position="39"/>
    </location>
</feature>
<evidence type="ECO:0008006" key="4">
    <source>
        <dbReference type="Google" id="ProtNLM"/>
    </source>
</evidence>